<evidence type="ECO:0000313" key="1">
    <source>
        <dbReference type="EMBL" id="EKD66092.1"/>
    </source>
</evidence>
<dbReference type="EMBL" id="AMFJ01021652">
    <property type="protein sequence ID" value="EKD66092.1"/>
    <property type="molecule type" value="Genomic_DNA"/>
</dbReference>
<name>K2AWC7_9BACT</name>
<proteinExistence type="predicted"/>
<protein>
    <submittedName>
        <fullName evidence="1">Uncharacterized protein</fullName>
    </submittedName>
</protein>
<gene>
    <name evidence="1" type="ORF">ACD_49C00066G0016</name>
</gene>
<sequence length="267" mass="31521">MNNKPTQVSPQNDQFSTNNEVLSVKDIKKEFLTIIDDFIEALEKSLLKVDFDNVDIATALLQGNIPIINGLTLNEIDSIFHQKFSTIFEIKPFILNEINTFVSEYSEFFKWWDLFRKIFHKNWSFDYIWWNHKEETRRLIEVISHKFWLEKSNFVSRHHSNIFNTAKSHIKKKLDKLAKIDLNIPGYIVLLIFRNILNEQENVKDFLSYASIIQNSFTVKDTAFWDKINEFFLKYSTVESTVDRVSESVSDITKAGEYPIQADEIPY</sequence>
<dbReference type="AlphaFoldDB" id="K2AWC7"/>
<accession>K2AWC7</accession>
<reference evidence="1" key="1">
    <citation type="journal article" date="2012" name="Science">
        <title>Fermentation, hydrogen, and sulfur metabolism in multiple uncultivated bacterial phyla.</title>
        <authorList>
            <person name="Wrighton K.C."/>
            <person name="Thomas B.C."/>
            <person name="Sharon I."/>
            <person name="Miller C.S."/>
            <person name="Castelle C.J."/>
            <person name="VerBerkmoes N.C."/>
            <person name="Wilkins M.J."/>
            <person name="Hettich R.L."/>
            <person name="Lipton M.S."/>
            <person name="Williams K.H."/>
            <person name="Long P.E."/>
            <person name="Banfield J.F."/>
        </authorList>
    </citation>
    <scope>NUCLEOTIDE SEQUENCE [LARGE SCALE GENOMIC DNA]</scope>
</reference>
<comment type="caution">
    <text evidence="1">The sequence shown here is derived from an EMBL/GenBank/DDBJ whole genome shotgun (WGS) entry which is preliminary data.</text>
</comment>
<organism evidence="1">
    <name type="scientific">uncultured bacterium</name>
    <name type="common">gcode 4</name>
    <dbReference type="NCBI Taxonomy" id="1234023"/>
    <lineage>
        <taxon>Bacteria</taxon>
        <taxon>environmental samples</taxon>
    </lineage>
</organism>